<keyword evidence="3" id="KW-1185">Reference proteome</keyword>
<proteinExistence type="predicted"/>
<feature type="domain" description="PI-PLC Y-box" evidence="1">
    <location>
        <begin position="195"/>
        <end position="227"/>
    </location>
</feature>
<keyword evidence="2" id="KW-0449">Lipoprotein</keyword>
<protein>
    <submittedName>
        <fullName evidence="2">Outer membrane lipoprotein-sorting protein</fullName>
    </submittedName>
</protein>
<dbReference type="InterPro" id="IPR033399">
    <property type="entry name" value="TP_0789-like"/>
</dbReference>
<comment type="caution">
    <text evidence="2">The sequence shown here is derived from an EMBL/GenBank/DDBJ whole genome shotgun (WGS) entry which is preliminary data.</text>
</comment>
<name>A0ABV3TUG7_9GAMM</name>
<sequence length="304" mass="34376">MIRTLEALFVKRIGAHIICGVLCTAGFIHQASAADDAQSIMDKVDQRQRMVANGSLTKSVLSSCKFTMKNKQLACAETPRTKVLESASKQYGEHLKDSRGISILIDPASERGIGMLTYSYDDDNRDTESWLYLSALGKVKRMASGSGEDQEPVSVFGSEFTTEDMENGKTDEYSYEILQEGPFGDRPVWVIESTPKPVRAGKTEYSKLRFWIDKERFVALKAQTFDKQGKVFKQILSKDIEEINGLWIARDVTLINLQTRRLSNMKTEAIAMGVEIDDEFLTQRTLTDFAFREKSLQALRKHFQ</sequence>
<dbReference type="Gene3D" id="2.50.20.10">
    <property type="entry name" value="Lipoprotein localisation LolA/LolB/LppX"/>
    <property type="match status" value="1"/>
</dbReference>
<evidence type="ECO:0000313" key="3">
    <source>
        <dbReference type="Proteomes" id="UP001557484"/>
    </source>
</evidence>
<dbReference type="PROSITE" id="PS50008">
    <property type="entry name" value="PIPLC_Y_DOMAIN"/>
    <property type="match status" value="1"/>
</dbReference>
<dbReference type="EMBL" id="JBFRYB010000001">
    <property type="protein sequence ID" value="MEX1665268.1"/>
    <property type="molecule type" value="Genomic_DNA"/>
</dbReference>
<evidence type="ECO:0000259" key="1">
    <source>
        <dbReference type="PROSITE" id="PS50008"/>
    </source>
</evidence>
<evidence type="ECO:0000313" key="2">
    <source>
        <dbReference type="EMBL" id="MEX1665268.1"/>
    </source>
</evidence>
<gene>
    <name evidence="2" type="ORF">AB4875_07190</name>
</gene>
<reference evidence="2 3" key="1">
    <citation type="journal article" date="2011" name="Int. J. Syst. Evol. Microbiol.">
        <title>Zhongshania antarctica gen. nov., sp. nov. and Zhongshania guokunii sp. nov., gammaproteobacteria respectively isolated from coastal attached (fast) ice and surface seawater of the Antarctic.</title>
        <authorList>
            <person name="Li H.J."/>
            <person name="Zhang X.Y."/>
            <person name="Chen C.X."/>
            <person name="Zhang Y.J."/>
            <person name="Gao Z.M."/>
            <person name="Yu Y."/>
            <person name="Chen X.L."/>
            <person name="Chen B."/>
            <person name="Zhang Y.Z."/>
        </authorList>
    </citation>
    <scope>NUCLEOTIDE SEQUENCE [LARGE SCALE GENOMIC DNA]</scope>
    <source>
        <strain evidence="2 3">R06B22</strain>
    </source>
</reference>
<dbReference type="Pfam" id="PF17131">
    <property type="entry name" value="LolA_like"/>
    <property type="match status" value="1"/>
</dbReference>
<dbReference type="RefSeq" id="WP_368375374.1">
    <property type="nucleotide sequence ID" value="NZ_JBFRYB010000001.1"/>
</dbReference>
<accession>A0ABV3TUG7</accession>
<dbReference type="CDD" id="cd16329">
    <property type="entry name" value="LolA_like"/>
    <property type="match status" value="1"/>
</dbReference>
<dbReference type="InterPro" id="IPR001711">
    <property type="entry name" value="PLipase_C_Pinositol-sp_Y"/>
</dbReference>
<dbReference type="Proteomes" id="UP001557484">
    <property type="component" value="Unassembled WGS sequence"/>
</dbReference>
<organism evidence="2 3">
    <name type="scientific">Zhongshania arctica</name>
    <dbReference type="NCBI Taxonomy" id="3238302"/>
    <lineage>
        <taxon>Bacteria</taxon>
        <taxon>Pseudomonadati</taxon>
        <taxon>Pseudomonadota</taxon>
        <taxon>Gammaproteobacteria</taxon>
        <taxon>Cellvibrionales</taxon>
        <taxon>Spongiibacteraceae</taxon>
        <taxon>Zhongshania</taxon>
    </lineage>
</organism>